<evidence type="ECO:0000256" key="5">
    <source>
        <dbReference type="ARBA" id="ARBA00022801"/>
    </source>
</evidence>
<dbReference type="InterPro" id="IPR037009">
    <property type="entry name" value="mRNA_triPase_Cet1_sf"/>
</dbReference>
<dbReference type="PANTHER" id="PTHR28118:SF1">
    <property type="entry name" value="POLYNUCLEOTIDE 5'-TRIPHOSPHATASE CTL1-RELATED"/>
    <property type="match status" value="1"/>
</dbReference>
<name>A0A316UQ21_9BASI</name>
<comment type="subcellular location">
    <subcellularLocation>
        <location evidence="2 8">Nucleus</location>
    </subcellularLocation>
</comment>
<keyword evidence="12" id="KW-1185">Reference proteome</keyword>
<dbReference type="GO" id="GO:0140818">
    <property type="term" value="F:mRNA 5'-triphosphate monophosphatase activity"/>
    <property type="evidence" value="ECO:0007669"/>
    <property type="project" value="UniProtKB-EC"/>
</dbReference>
<evidence type="ECO:0000256" key="3">
    <source>
        <dbReference type="ARBA" id="ARBA00006345"/>
    </source>
</evidence>
<dbReference type="InterPro" id="IPR040343">
    <property type="entry name" value="Cet1/Ctl1"/>
</dbReference>
<evidence type="ECO:0000256" key="4">
    <source>
        <dbReference type="ARBA" id="ARBA00022664"/>
    </source>
</evidence>
<gene>
    <name evidence="11" type="ORF">BDZ90DRAFT_254602</name>
</gene>
<dbReference type="InterPro" id="IPR004206">
    <property type="entry name" value="mRNA_triPase_Cet1"/>
</dbReference>
<keyword evidence="4 8" id="KW-0507">mRNA processing</keyword>
<comment type="subunit">
    <text evidence="8">Heterodimer. The mRNA-capping enzyme is composed of two separate chains alpha and beta, respectively a mRNA guanylyltransferase and an mRNA 5'-triphosphate monophosphatase.</text>
</comment>
<accession>A0A316UQ21</accession>
<dbReference type="STRING" id="1569628.A0A316UQ21"/>
<evidence type="ECO:0000256" key="7">
    <source>
        <dbReference type="ARBA" id="ARBA00047740"/>
    </source>
</evidence>
<dbReference type="GO" id="GO:0031533">
    <property type="term" value="C:mRNA capping enzyme complex"/>
    <property type="evidence" value="ECO:0007669"/>
    <property type="project" value="UniProtKB-UniRule"/>
</dbReference>
<dbReference type="EMBL" id="KZ819673">
    <property type="protein sequence ID" value="PWN25973.1"/>
    <property type="molecule type" value="Genomic_DNA"/>
</dbReference>
<protein>
    <recommendedName>
        <fullName evidence="8">mRNA-capping enzyme subunit beta</fullName>
        <ecNumber evidence="8">3.6.1.74</ecNumber>
    </recommendedName>
    <alternativeName>
        <fullName evidence="8">mRNA 5'-phosphatase</fullName>
    </alternativeName>
    <alternativeName>
        <fullName evidence="8">mRNA 5'-triphosphate monophosphatase</fullName>
    </alternativeName>
</protein>
<organism evidence="11 12">
    <name type="scientific">Jaminaea rosea</name>
    <dbReference type="NCBI Taxonomy" id="1569628"/>
    <lineage>
        <taxon>Eukaryota</taxon>
        <taxon>Fungi</taxon>
        <taxon>Dikarya</taxon>
        <taxon>Basidiomycota</taxon>
        <taxon>Ustilaginomycotina</taxon>
        <taxon>Exobasidiomycetes</taxon>
        <taxon>Microstromatales</taxon>
        <taxon>Microstromatales incertae sedis</taxon>
        <taxon>Jaminaea</taxon>
    </lineage>
</organism>
<comment type="catalytic activity">
    <reaction evidence="7">
        <text>a 5'-end triphospho-ribonucleoside in mRNA + H2O = a 5'-end diphospho-ribonucleoside in mRNA + phosphate + H(+)</text>
        <dbReference type="Rhea" id="RHEA:67004"/>
        <dbReference type="Rhea" id="RHEA-COMP:17164"/>
        <dbReference type="Rhea" id="RHEA-COMP:17165"/>
        <dbReference type="ChEBI" id="CHEBI:15377"/>
        <dbReference type="ChEBI" id="CHEBI:15378"/>
        <dbReference type="ChEBI" id="CHEBI:43474"/>
        <dbReference type="ChEBI" id="CHEBI:167616"/>
        <dbReference type="ChEBI" id="CHEBI:167618"/>
        <dbReference type="EC" id="3.6.1.74"/>
    </reaction>
    <physiologicalReaction direction="left-to-right" evidence="7">
        <dbReference type="Rhea" id="RHEA:67005"/>
    </physiologicalReaction>
</comment>
<dbReference type="Pfam" id="PF02940">
    <property type="entry name" value="mRNA_triPase"/>
    <property type="match status" value="1"/>
</dbReference>
<sequence>MASSSQPSASSAPPQGDVPRSIFGTDPLDDFLLSISSWIYHTSQGGHLLGPDVDGEIEIEAKLGTLIDTRTNQRIVHPVAHDVVLSNPSNTRFVSGMSQEAHRHFNGLLNGLCQPAQGRPRVQYKRHNEIDYFHGTGRGERLRVTKEAESLRTKPRGCIVKHRLGNLEVHCPGRHFDFRISVNLEVQATEPGPDQSTDFYREKNRLSYTHEGGMRIDLTQVTVPPSGSGEATLQHELEVELSTPPNCNWGGEETTLNGEKGGHDWTEYEDMVARFVNDVRLLIRNAQGR</sequence>
<evidence type="ECO:0000313" key="11">
    <source>
        <dbReference type="EMBL" id="PWN25973.1"/>
    </source>
</evidence>
<dbReference type="SUPFAM" id="SSF55154">
    <property type="entry name" value="CYTH-like phosphatases"/>
    <property type="match status" value="1"/>
</dbReference>
<dbReference type="GO" id="GO:0004651">
    <property type="term" value="F:polynucleotide 5'-phosphatase activity"/>
    <property type="evidence" value="ECO:0007669"/>
    <property type="project" value="UniProtKB-UniRule"/>
</dbReference>
<dbReference type="CDD" id="cd07470">
    <property type="entry name" value="CYTH-like_mRNA_RTPase"/>
    <property type="match status" value="1"/>
</dbReference>
<dbReference type="Proteomes" id="UP000245884">
    <property type="component" value="Unassembled WGS sequence"/>
</dbReference>
<feature type="region of interest" description="Disordered" evidence="9">
    <location>
        <begin position="1"/>
        <end position="21"/>
    </location>
</feature>
<evidence type="ECO:0000313" key="12">
    <source>
        <dbReference type="Proteomes" id="UP000245884"/>
    </source>
</evidence>
<dbReference type="GO" id="GO:0006370">
    <property type="term" value="P:7-methylguanosine mRNA capping"/>
    <property type="evidence" value="ECO:0007669"/>
    <property type="project" value="UniProtKB-UniRule"/>
</dbReference>
<keyword evidence="5 8" id="KW-0378">Hydrolase</keyword>
<evidence type="ECO:0000256" key="2">
    <source>
        <dbReference type="ARBA" id="ARBA00004123"/>
    </source>
</evidence>
<evidence type="ECO:0000259" key="10">
    <source>
        <dbReference type="Pfam" id="PF02940"/>
    </source>
</evidence>
<feature type="compositionally biased region" description="Low complexity" evidence="9">
    <location>
        <begin position="1"/>
        <end position="15"/>
    </location>
</feature>
<comment type="cofactor">
    <cofactor evidence="1 8">
        <name>Mg(2+)</name>
        <dbReference type="ChEBI" id="CHEBI:18420"/>
    </cofactor>
</comment>
<evidence type="ECO:0000256" key="1">
    <source>
        <dbReference type="ARBA" id="ARBA00001946"/>
    </source>
</evidence>
<evidence type="ECO:0000256" key="6">
    <source>
        <dbReference type="ARBA" id="ARBA00023242"/>
    </source>
</evidence>
<feature type="domain" description="mRNA triphosphatase Cet1-like" evidence="10">
    <location>
        <begin position="29"/>
        <end position="241"/>
    </location>
</feature>
<dbReference type="AlphaFoldDB" id="A0A316UQ21"/>
<dbReference type="InterPro" id="IPR033469">
    <property type="entry name" value="CYTH-like_dom_sf"/>
</dbReference>
<dbReference type="Gene3D" id="3.20.100.10">
    <property type="entry name" value="mRNA triphosphatase Cet1-like"/>
    <property type="match status" value="1"/>
</dbReference>
<dbReference type="PANTHER" id="PTHR28118">
    <property type="entry name" value="POLYNUCLEOTIDE 5'-TRIPHOSPHATASE-RELATED"/>
    <property type="match status" value="1"/>
</dbReference>
<comment type="function">
    <text evidence="8">First step of mRNA capping. Converts the 5'-triphosphate end of a nascent mRNA chain into a diphosphate end.</text>
</comment>
<dbReference type="GeneID" id="37029652"/>
<reference evidence="11 12" key="1">
    <citation type="journal article" date="2018" name="Mol. Biol. Evol.">
        <title>Broad Genomic Sampling Reveals a Smut Pathogenic Ancestry of the Fungal Clade Ustilaginomycotina.</title>
        <authorList>
            <person name="Kijpornyongpan T."/>
            <person name="Mondo S.J."/>
            <person name="Barry K."/>
            <person name="Sandor L."/>
            <person name="Lee J."/>
            <person name="Lipzen A."/>
            <person name="Pangilinan J."/>
            <person name="LaButti K."/>
            <person name="Hainaut M."/>
            <person name="Henrissat B."/>
            <person name="Grigoriev I.V."/>
            <person name="Spatafora J.W."/>
            <person name="Aime M.C."/>
        </authorList>
    </citation>
    <scope>NUCLEOTIDE SEQUENCE [LARGE SCALE GENOMIC DNA]</scope>
    <source>
        <strain evidence="11 12">MCA 5214</strain>
    </source>
</reference>
<evidence type="ECO:0000256" key="8">
    <source>
        <dbReference type="RuleBase" id="RU367053"/>
    </source>
</evidence>
<keyword evidence="8" id="KW-0506">mRNA capping</keyword>
<dbReference type="OrthoDB" id="272147at2759"/>
<proteinExistence type="inferred from homology"/>
<keyword evidence="6 8" id="KW-0539">Nucleus</keyword>
<comment type="similarity">
    <text evidence="3 8">Belongs to the fungal TPase family.</text>
</comment>
<dbReference type="EC" id="3.6.1.74" evidence="8"/>
<evidence type="ECO:0000256" key="9">
    <source>
        <dbReference type="SAM" id="MobiDB-lite"/>
    </source>
</evidence>
<dbReference type="RefSeq" id="XP_025360585.1">
    <property type="nucleotide sequence ID" value="XM_025507829.1"/>
</dbReference>